<dbReference type="InterPro" id="IPR013520">
    <property type="entry name" value="Ribonucl_H"/>
</dbReference>
<protein>
    <recommendedName>
        <fullName evidence="1">Exonuclease domain-containing protein</fullName>
    </recommendedName>
</protein>
<gene>
    <name evidence="2" type="ORF">JK635_08490</name>
</gene>
<sequence length="232" mass="26141">ACGVVVDTETTGLSLEVDAIIEFAMVVFEFDRESGQVYRILHILDELEDPGRPIPPASTAVHGITDDMVAGKRIDDARVAALLDGVELVIAHNARFDRPFLEARLPVFETLPWACSLQQVSWAEESMASAKLEYLAYRLGFFFEAHRAQADCLALLELLQKPLPVSGRLGLACMLEQAHVRDFRVYALRAPFDSKDMLKARSYRWDGERRCWHRTLAGELMAEEIAWLKAHV</sequence>
<feature type="domain" description="Exonuclease" evidence="1">
    <location>
        <begin position="4"/>
        <end position="168"/>
    </location>
</feature>
<dbReference type="PANTHER" id="PTHR30231:SF37">
    <property type="entry name" value="EXODEOXYRIBONUCLEASE 10"/>
    <property type="match status" value="1"/>
</dbReference>
<evidence type="ECO:0000313" key="2">
    <source>
        <dbReference type="EMBL" id="MBL4952244.1"/>
    </source>
</evidence>
<reference evidence="2 3" key="1">
    <citation type="submission" date="2021-01" db="EMBL/GenBank/DDBJ databases">
        <title>Genome public.</title>
        <authorList>
            <person name="Liu C."/>
            <person name="Sun Q."/>
        </authorList>
    </citation>
    <scope>NUCLEOTIDE SEQUENCE [LARGE SCALE GENOMIC DNA]</scope>
    <source>
        <strain evidence="2 3">YIM B02564</strain>
    </source>
</reference>
<dbReference type="SMART" id="SM00479">
    <property type="entry name" value="EXOIII"/>
    <property type="match status" value="1"/>
</dbReference>
<organism evidence="2 3">
    <name type="scientific">Neobacillus paridis</name>
    <dbReference type="NCBI Taxonomy" id="2803862"/>
    <lineage>
        <taxon>Bacteria</taxon>
        <taxon>Bacillati</taxon>
        <taxon>Bacillota</taxon>
        <taxon>Bacilli</taxon>
        <taxon>Bacillales</taxon>
        <taxon>Bacillaceae</taxon>
        <taxon>Neobacillus</taxon>
    </lineage>
</organism>
<feature type="non-terminal residue" evidence="2">
    <location>
        <position position="232"/>
    </location>
</feature>
<evidence type="ECO:0000313" key="3">
    <source>
        <dbReference type="Proteomes" id="UP000623967"/>
    </source>
</evidence>
<proteinExistence type="predicted"/>
<comment type="caution">
    <text evidence="2">The sequence shown here is derived from an EMBL/GenBank/DDBJ whole genome shotgun (WGS) entry which is preliminary data.</text>
</comment>
<dbReference type="Pfam" id="PF00929">
    <property type="entry name" value="RNase_T"/>
    <property type="match status" value="1"/>
</dbReference>
<dbReference type="PANTHER" id="PTHR30231">
    <property type="entry name" value="DNA POLYMERASE III SUBUNIT EPSILON"/>
    <property type="match status" value="1"/>
</dbReference>
<name>A0ABS1TNF0_9BACI</name>
<dbReference type="SUPFAM" id="SSF53098">
    <property type="entry name" value="Ribonuclease H-like"/>
    <property type="match status" value="1"/>
</dbReference>
<keyword evidence="3" id="KW-1185">Reference proteome</keyword>
<accession>A0ABS1TNF0</accession>
<dbReference type="Gene3D" id="3.30.420.10">
    <property type="entry name" value="Ribonuclease H-like superfamily/Ribonuclease H"/>
    <property type="match status" value="1"/>
</dbReference>
<dbReference type="CDD" id="cd06127">
    <property type="entry name" value="DEDDh"/>
    <property type="match status" value="1"/>
</dbReference>
<dbReference type="NCBIfam" id="NF006615">
    <property type="entry name" value="PRK09182.1"/>
    <property type="match status" value="1"/>
</dbReference>
<dbReference type="InterPro" id="IPR036397">
    <property type="entry name" value="RNaseH_sf"/>
</dbReference>
<dbReference type="EMBL" id="JAESWB010000157">
    <property type="protein sequence ID" value="MBL4952244.1"/>
    <property type="molecule type" value="Genomic_DNA"/>
</dbReference>
<feature type="non-terminal residue" evidence="2">
    <location>
        <position position="1"/>
    </location>
</feature>
<dbReference type="InterPro" id="IPR012337">
    <property type="entry name" value="RNaseH-like_sf"/>
</dbReference>
<dbReference type="Proteomes" id="UP000623967">
    <property type="component" value="Unassembled WGS sequence"/>
</dbReference>
<evidence type="ECO:0000259" key="1">
    <source>
        <dbReference type="SMART" id="SM00479"/>
    </source>
</evidence>